<dbReference type="EMBL" id="BART01018003">
    <property type="protein sequence ID" value="GAG84703.1"/>
    <property type="molecule type" value="Genomic_DNA"/>
</dbReference>
<comment type="caution">
    <text evidence="3">The sequence shown here is derived from an EMBL/GenBank/DDBJ whole genome shotgun (WGS) entry which is preliminary data.</text>
</comment>
<dbReference type="SMART" id="SM00175">
    <property type="entry name" value="RAB"/>
    <property type="match status" value="1"/>
</dbReference>
<dbReference type="InterPro" id="IPR027417">
    <property type="entry name" value="P-loop_NTPase"/>
</dbReference>
<dbReference type="InterPro" id="IPR001806">
    <property type="entry name" value="Small_GTPase"/>
</dbReference>
<feature type="non-terminal residue" evidence="3">
    <location>
        <position position="1"/>
    </location>
</feature>
<keyword evidence="1" id="KW-0547">Nucleotide-binding</keyword>
<reference evidence="3" key="1">
    <citation type="journal article" date="2014" name="Front. Microbiol.">
        <title>High frequency of phylogenetically diverse reductive dehalogenase-homologous genes in deep subseafloor sedimentary metagenomes.</title>
        <authorList>
            <person name="Kawai M."/>
            <person name="Futagami T."/>
            <person name="Toyoda A."/>
            <person name="Takaki Y."/>
            <person name="Nishi S."/>
            <person name="Hori S."/>
            <person name="Arai W."/>
            <person name="Tsubouchi T."/>
            <person name="Morono Y."/>
            <person name="Uchiyama I."/>
            <person name="Ito T."/>
            <person name="Fujiyama A."/>
            <person name="Inagaki F."/>
            <person name="Takami H."/>
        </authorList>
    </citation>
    <scope>NUCLEOTIDE SEQUENCE</scope>
    <source>
        <strain evidence="3">Expedition CK06-06</strain>
    </source>
</reference>
<name>X1BKV1_9ZZZZ</name>
<dbReference type="Pfam" id="PF00071">
    <property type="entry name" value="Ras"/>
    <property type="match status" value="1"/>
</dbReference>
<dbReference type="AlphaFoldDB" id="X1BKV1"/>
<dbReference type="PANTHER" id="PTHR47977">
    <property type="entry name" value="RAS-RELATED PROTEIN RAB"/>
    <property type="match status" value="1"/>
</dbReference>
<gene>
    <name evidence="3" type="ORF">S01H4_34081</name>
</gene>
<proteinExistence type="predicted"/>
<protein>
    <submittedName>
        <fullName evidence="3">Uncharacterized protein</fullName>
    </submittedName>
</protein>
<sequence>GILEERKNIVNYFLSYSYGADAALILFDTSNEKTLNGIANWVKIIEDNCRSNVVKLLIATKIDLKEKREVSKKKAMEYCNNYNWCKEIIKTSSKTGEYVEETFLTLAKNLLKRNLQKCKDCGTFFSIKLKFCSFCGEKIKMDVSPI</sequence>
<organism evidence="3">
    <name type="scientific">marine sediment metagenome</name>
    <dbReference type="NCBI Taxonomy" id="412755"/>
    <lineage>
        <taxon>unclassified sequences</taxon>
        <taxon>metagenomes</taxon>
        <taxon>ecological metagenomes</taxon>
    </lineage>
</organism>
<evidence type="ECO:0000256" key="1">
    <source>
        <dbReference type="ARBA" id="ARBA00022741"/>
    </source>
</evidence>
<dbReference type="PROSITE" id="PS51419">
    <property type="entry name" value="RAB"/>
    <property type="match status" value="1"/>
</dbReference>
<evidence type="ECO:0000313" key="3">
    <source>
        <dbReference type="EMBL" id="GAG84703.1"/>
    </source>
</evidence>
<dbReference type="SUPFAM" id="SSF52540">
    <property type="entry name" value="P-loop containing nucleoside triphosphate hydrolases"/>
    <property type="match status" value="1"/>
</dbReference>
<accession>X1BKV1</accession>
<keyword evidence="2" id="KW-0342">GTP-binding</keyword>
<dbReference type="GO" id="GO:0005525">
    <property type="term" value="F:GTP binding"/>
    <property type="evidence" value="ECO:0007669"/>
    <property type="project" value="UniProtKB-KW"/>
</dbReference>
<dbReference type="InterPro" id="IPR050227">
    <property type="entry name" value="Rab"/>
</dbReference>
<evidence type="ECO:0000256" key="2">
    <source>
        <dbReference type="ARBA" id="ARBA00023134"/>
    </source>
</evidence>
<dbReference type="GO" id="GO:0003924">
    <property type="term" value="F:GTPase activity"/>
    <property type="evidence" value="ECO:0007669"/>
    <property type="project" value="InterPro"/>
</dbReference>
<dbReference type="PRINTS" id="PR00449">
    <property type="entry name" value="RASTRNSFRMNG"/>
</dbReference>
<dbReference type="Gene3D" id="3.40.50.300">
    <property type="entry name" value="P-loop containing nucleotide triphosphate hydrolases"/>
    <property type="match status" value="1"/>
</dbReference>